<keyword evidence="1" id="KW-0472">Membrane</keyword>
<evidence type="ECO:0000256" key="1">
    <source>
        <dbReference type="SAM" id="Phobius"/>
    </source>
</evidence>
<keyword evidence="1" id="KW-1133">Transmembrane helix</keyword>
<name>Q1IIH3_KORVE</name>
<protein>
    <submittedName>
        <fullName evidence="2">Uncharacterized protein</fullName>
    </submittedName>
</protein>
<sequence>MVWIVGVIFGLCAAAIHVLVPEQGLTFLWVMATTMVLGVWKRERPWRWILLIAPFVPLADFIYKFIRPAQVSRAALFGAVLTCLAAVPGAIGGSLMRLMIDNIFLKKEQ</sequence>
<feature type="transmembrane region" description="Helical" evidence="1">
    <location>
        <begin position="48"/>
        <end position="66"/>
    </location>
</feature>
<dbReference type="RefSeq" id="WP_011525124.1">
    <property type="nucleotide sequence ID" value="NC_008009.1"/>
</dbReference>
<gene>
    <name evidence="2" type="ordered locus">Acid345_4327</name>
</gene>
<keyword evidence="1" id="KW-0812">Transmembrane</keyword>
<accession>Q1IIH3</accession>
<dbReference type="KEGG" id="aba:Acid345_4327"/>
<feature type="transmembrane region" description="Helical" evidence="1">
    <location>
        <begin position="78"/>
        <end position="100"/>
    </location>
</feature>
<keyword evidence="3" id="KW-1185">Reference proteome</keyword>
<dbReference type="EnsemblBacteria" id="ABF43327">
    <property type="protein sequence ID" value="ABF43327"/>
    <property type="gene ID" value="Acid345_4327"/>
</dbReference>
<reference evidence="2 3" key="1">
    <citation type="journal article" date="2009" name="Appl. Environ. Microbiol.">
        <title>Three genomes from the phylum Acidobacteria provide insight into the lifestyles of these microorganisms in soils.</title>
        <authorList>
            <person name="Ward N.L."/>
            <person name="Challacombe J.F."/>
            <person name="Janssen P.H."/>
            <person name="Henrissat B."/>
            <person name="Coutinho P.M."/>
            <person name="Wu M."/>
            <person name="Xie G."/>
            <person name="Haft D.H."/>
            <person name="Sait M."/>
            <person name="Badger J."/>
            <person name="Barabote R.D."/>
            <person name="Bradley B."/>
            <person name="Brettin T.S."/>
            <person name="Brinkac L.M."/>
            <person name="Bruce D."/>
            <person name="Creasy T."/>
            <person name="Daugherty S.C."/>
            <person name="Davidsen T.M."/>
            <person name="DeBoy R.T."/>
            <person name="Detter J.C."/>
            <person name="Dodson R.J."/>
            <person name="Durkin A.S."/>
            <person name="Ganapathy A."/>
            <person name="Gwinn-Giglio M."/>
            <person name="Han C.S."/>
            <person name="Khouri H."/>
            <person name="Kiss H."/>
            <person name="Kothari S.P."/>
            <person name="Madupu R."/>
            <person name="Nelson K.E."/>
            <person name="Nelson W.C."/>
            <person name="Paulsen I."/>
            <person name="Penn K."/>
            <person name="Ren Q."/>
            <person name="Rosovitz M.J."/>
            <person name="Selengut J.D."/>
            <person name="Shrivastava S."/>
            <person name="Sullivan S.A."/>
            <person name="Tapia R."/>
            <person name="Thompson L.S."/>
            <person name="Watkins K.L."/>
            <person name="Yang Q."/>
            <person name="Yu C."/>
            <person name="Zafar N."/>
            <person name="Zhou L."/>
            <person name="Kuske C.R."/>
        </authorList>
    </citation>
    <scope>NUCLEOTIDE SEQUENCE [LARGE SCALE GENOMIC DNA]</scope>
    <source>
        <strain evidence="2 3">Ellin345</strain>
    </source>
</reference>
<evidence type="ECO:0000313" key="2">
    <source>
        <dbReference type="EMBL" id="ABF43327.1"/>
    </source>
</evidence>
<dbReference type="EMBL" id="CP000360">
    <property type="protein sequence ID" value="ABF43327.1"/>
    <property type="molecule type" value="Genomic_DNA"/>
</dbReference>
<organism evidence="2 3">
    <name type="scientific">Koribacter versatilis (strain Ellin345)</name>
    <dbReference type="NCBI Taxonomy" id="204669"/>
    <lineage>
        <taxon>Bacteria</taxon>
        <taxon>Pseudomonadati</taxon>
        <taxon>Acidobacteriota</taxon>
        <taxon>Terriglobia</taxon>
        <taxon>Terriglobales</taxon>
        <taxon>Candidatus Korobacteraceae</taxon>
        <taxon>Candidatus Korobacter</taxon>
    </lineage>
</organism>
<evidence type="ECO:0000313" key="3">
    <source>
        <dbReference type="Proteomes" id="UP000002432"/>
    </source>
</evidence>
<dbReference type="AlphaFoldDB" id="Q1IIH3"/>
<dbReference type="Proteomes" id="UP000002432">
    <property type="component" value="Chromosome"/>
</dbReference>
<proteinExistence type="predicted"/>
<dbReference type="STRING" id="204669.Acid345_4327"/>
<dbReference type="HOGENOM" id="CLU_2180381_0_0_0"/>